<feature type="transmembrane region" description="Helical" evidence="1">
    <location>
        <begin position="179"/>
        <end position="198"/>
    </location>
</feature>
<dbReference type="Proteomes" id="UP000050509">
    <property type="component" value="Unassembled WGS sequence"/>
</dbReference>
<feature type="transmembrane region" description="Helical" evidence="1">
    <location>
        <begin position="66"/>
        <end position="91"/>
    </location>
</feature>
<feature type="transmembrane region" description="Helical" evidence="1">
    <location>
        <begin position="42"/>
        <end position="60"/>
    </location>
</feature>
<feature type="transmembrane region" description="Helical" evidence="1">
    <location>
        <begin position="210"/>
        <end position="230"/>
    </location>
</feature>
<protein>
    <submittedName>
        <fullName evidence="2">Uncharacterized protein</fullName>
    </submittedName>
</protein>
<feature type="transmembrane region" description="Helical" evidence="1">
    <location>
        <begin position="155"/>
        <end position="173"/>
    </location>
</feature>
<evidence type="ECO:0000313" key="3">
    <source>
        <dbReference type="Proteomes" id="UP000050509"/>
    </source>
</evidence>
<dbReference type="EMBL" id="LJCR01002858">
    <property type="protein sequence ID" value="KPV48191.1"/>
    <property type="molecule type" value="Genomic_DNA"/>
</dbReference>
<dbReference type="Pfam" id="PF18900">
    <property type="entry name" value="DUF5656"/>
    <property type="match status" value="1"/>
</dbReference>
<gene>
    <name evidence="2" type="ORF">SE17_39395</name>
</gene>
<proteinExistence type="predicted"/>
<feature type="non-terminal residue" evidence="2">
    <location>
        <position position="1"/>
    </location>
</feature>
<evidence type="ECO:0000313" key="2">
    <source>
        <dbReference type="EMBL" id="KPV48191.1"/>
    </source>
</evidence>
<reference evidence="2 3" key="1">
    <citation type="submission" date="2015-09" db="EMBL/GenBank/DDBJ databases">
        <title>Draft genome sequence of Kouleothrix aurantiaca JCM 19913.</title>
        <authorList>
            <person name="Hemp J."/>
        </authorList>
    </citation>
    <scope>NUCLEOTIDE SEQUENCE [LARGE SCALE GENOMIC DNA]</scope>
    <source>
        <strain evidence="2 3">COM-B</strain>
    </source>
</reference>
<keyword evidence="1" id="KW-0472">Membrane</keyword>
<keyword evidence="1" id="KW-0812">Transmembrane</keyword>
<feature type="transmembrane region" description="Helical" evidence="1">
    <location>
        <begin position="127"/>
        <end position="146"/>
    </location>
</feature>
<comment type="caution">
    <text evidence="2">The sequence shown here is derived from an EMBL/GenBank/DDBJ whole genome shotgun (WGS) entry which is preliminary data.</text>
</comment>
<accession>A0A0P9F7G7</accession>
<dbReference type="AlphaFoldDB" id="A0A0P9F7G7"/>
<organism evidence="2 3">
    <name type="scientific">Kouleothrix aurantiaca</name>
    <dbReference type="NCBI Taxonomy" id="186479"/>
    <lineage>
        <taxon>Bacteria</taxon>
        <taxon>Bacillati</taxon>
        <taxon>Chloroflexota</taxon>
        <taxon>Chloroflexia</taxon>
        <taxon>Chloroflexales</taxon>
        <taxon>Roseiflexineae</taxon>
        <taxon>Roseiflexaceae</taxon>
        <taxon>Kouleothrix</taxon>
    </lineage>
</organism>
<keyword evidence="1" id="KW-1133">Transmembrane helix</keyword>
<name>A0A0P9F7G7_9CHLR</name>
<evidence type="ECO:0000256" key="1">
    <source>
        <dbReference type="SAM" id="Phobius"/>
    </source>
</evidence>
<sequence length="231" mass="25008">ASLVVITSTGADLFIRSHPQMQNRALPTLNLGVVRLELAPGFWILPSLAIVAPFAFFRLFSPLLEMTAAIIALAATGGLLLAALLGQHYALDRRPEVRHTARLILQTITLLLAFSLFSATYYARLRFLYSGVLIGATAALLAYALMQWAPPRKGLFVLAGMIGIALAEATWALNYWAASFLLGGALLLVLFYVAIGLVQHHLEGTLSQRVFWEYGLLGSGLLAAVVVATFR</sequence>
<keyword evidence="3" id="KW-1185">Reference proteome</keyword>
<feature type="transmembrane region" description="Helical" evidence="1">
    <location>
        <begin position="103"/>
        <end position="121"/>
    </location>
</feature>
<dbReference type="InterPro" id="IPR043715">
    <property type="entry name" value="DUF5656"/>
</dbReference>